<organism evidence="1">
    <name type="scientific">Timema californicum</name>
    <name type="common">California timema</name>
    <name type="synonym">Walking stick</name>
    <dbReference type="NCBI Taxonomy" id="61474"/>
    <lineage>
        <taxon>Eukaryota</taxon>
        <taxon>Metazoa</taxon>
        <taxon>Ecdysozoa</taxon>
        <taxon>Arthropoda</taxon>
        <taxon>Hexapoda</taxon>
        <taxon>Insecta</taxon>
        <taxon>Pterygota</taxon>
        <taxon>Neoptera</taxon>
        <taxon>Polyneoptera</taxon>
        <taxon>Phasmatodea</taxon>
        <taxon>Timematodea</taxon>
        <taxon>Timematoidea</taxon>
        <taxon>Timematidae</taxon>
        <taxon>Timema</taxon>
    </lineage>
</organism>
<proteinExistence type="predicted"/>
<evidence type="ECO:0000313" key="1">
    <source>
        <dbReference type="EMBL" id="CAD7568261.1"/>
    </source>
</evidence>
<accession>A0A7R9IWW4</accession>
<sequence length="139" mass="15654">MLSHGILSPMHMGSEKKAVRMEVGENASHFEEPPPPREQRTMRQTCIIYMAFINFGSSEAFSLRSNGTLKASSLSTSSMQCPCFPRGLERSHCMNQGVWWCRGCGPSIETPCSRLDSELRWDKTECEDSSLTHSSYRQA</sequence>
<dbReference type="AlphaFoldDB" id="A0A7R9IWW4"/>
<gene>
    <name evidence="1" type="ORF">TCMB3V08_LOCUS1030</name>
</gene>
<name>A0A7R9IWW4_TIMCA</name>
<reference evidence="1" key="1">
    <citation type="submission" date="2020-11" db="EMBL/GenBank/DDBJ databases">
        <authorList>
            <person name="Tran Van P."/>
        </authorList>
    </citation>
    <scope>NUCLEOTIDE SEQUENCE</scope>
</reference>
<protein>
    <submittedName>
        <fullName evidence="1">(California timema) hypothetical protein</fullName>
    </submittedName>
</protein>
<dbReference type="EMBL" id="OE179273">
    <property type="protein sequence ID" value="CAD7568261.1"/>
    <property type="molecule type" value="Genomic_DNA"/>
</dbReference>